<dbReference type="Pfam" id="PF02225">
    <property type="entry name" value="PA"/>
    <property type="match status" value="1"/>
</dbReference>
<dbReference type="GO" id="GO:0061630">
    <property type="term" value="F:ubiquitin protein ligase activity"/>
    <property type="evidence" value="ECO:0007669"/>
    <property type="project" value="UniProtKB-EC"/>
</dbReference>
<proteinExistence type="predicted"/>
<gene>
    <name evidence="14" type="ORF">C8A05DRAFT_42003</name>
</gene>
<feature type="compositionally biased region" description="Low complexity" evidence="11">
    <location>
        <begin position="33"/>
        <end position="44"/>
    </location>
</feature>
<evidence type="ECO:0000256" key="2">
    <source>
        <dbReference type="ARBA" id="ARBA00004167"/>
    </source>
</evidence>
<evidence type="ECO:0000259" key="13">
    <source>
        <dbReference type="PROSITE" id="PS50089"/>
    </source>
</evidence>
<dbReference type="CDD" id="cd04813">
    <property type="entry name" value="PA_1"/>
    <property type="match status" value="1"/>
</dbReference>
<feature type="compositionally biased region" description="Low complexity" evidence="11">
    <location>
        <begin position="334"/>
        <end position="347"/>
    </location>
</feature>
<dbReference type="PANTHER" id="PTHR47168:SF1">
    <property type="entry name" value="OS02G0798600 PROTEIN"/>
    <property type="match status" value="1"/>
</dbReference>
<comment type="catalytic activity">
    <reaction evidence="1">
        <text>S-ubiquitinyl-[E2 ubiquitin-conjugating enzyme]-L-cysteine + [acceptor protein]-L-lysine = [E2 ubiquitin-conjugating enzyme]-L-cysteine + N(6)-ubiquitinyl-[acceptor protein]-L-lysine.</text>
        <dbReference type="EC" id="2.3.2.27"/>
    </reaction>
</comment>
<evidence type="ECO:0000313" key="15">
    <source>
        <dbReference type="Proteomes" id="UP001303889"/>
    </source>
</evidence>
<dbReference type="SUPFAM" id="SSF52025">
    <property type="entry name" value="PA domain"/>
    <property type="match status" value="1"/>
</dbReference>
<dbReference type="Proteomes" id="UP001303889">
    <property type="component" value="Unassembled WGS sequence"/>
</dbReference>
<feature type="compositionally biased region" description="Basic and acidic residues" evidence="11">
    <location>
        <begin position="376"/>
        <end position="389"/>
    </location>
</feature>
<dbReference type="InterPro" id="IPR011016">
    <property type="entry name" value="Znf_RING-CH"/>
</dbReference>
<dbReference type="FunFam" id="3.30.40.10:FF:000364">
    <property type="entry name" value="Protease-associated PA domain protein"/>
    <property type="match status" value="1"/>
</dbReference>
<feature type="region of interest" description="Disordered" evidence="11">
    <location>
        <begin position="328"/>
        <end position="566"/>
    </location>
</feature>
<dbReference type="InterPro" id="IPR013083">
    <property type="entry name" value="Znf_RING/FYVE/PHD"/>
</dbReference>
<dbReference type="GO" id="GO:0016020">
    <property type="term" value="C:membrane"/>
    <property type="evidence" value="ECO:0007669"/>
    <property type="project" value="UniProtKB-SubCell"/>
</dbReference>
<evidence type="ECO:0000256" key="12">
    <source>
        <dbReference type="SAM" id="Phobius"/>
    </source>
</evidence>
<evidence type="ECO:0000256" key="7">
    <source>
        <dbReference type="ARBA" id="ARBA00022833"/>
    </source>
</evidence>
<accession>A0AAN6MS49</accession>
<dbReference type="Gene3D" id="3.30.40.10">
    <property type="entry name" value="Zinc/RING finger domain, C3HC4 (zinc finger)"/>
    <property type="match status" value="1"/>
</dbReference>
<feature type="domain" description="RING-type" evidence="13">
    <location>
        <begin position="711"/>
        <end position="754"/>
    </location>
</feature>
<feature type="compositionally biased region" description="Polar residues" evidence="11">
    <location>
        <begin position="689"/>
        <end position="698"/>
    </location>
</feature>
<evidence type="ECO:0000256" key="3">
    <source>
        <dbReference type="ARBA" id="ARBA00012483"/>
    </source>
</evidence>
<feature type="transmembrane region" description="Helical" evidence="12">
    <location>
        <begin position="589"/>
        <end position="609"/>
    </location>
</feature>
<evidence type="ECO:0000256" key="6">
    <source>
        <dbReference type="ARBA" id="ARBA00022771"/>
    </source>
</evidence>
<dbReference type="InterPro" id="IPR003137">
    <property type="entry name" value="PA_domain"/>
</dbReference>
<reference evidence="14" key="2">
    <citation type="submission" date="2023-05" db="EMBL/GenBank/DDBJ databases">
        <authorList>
            <consortium name="Lawrence Berkeley National Laboratory"/>
            <person name="Steindorff A."/>
            <person name="Hensen N."/>
            <person name="Bonometti L."/>
            <person name="Westerberg I."/>
            <person name="Brannstrom I.O."/>
            <person name="Guillou S."/>
            <person name="Cros-Aarteil S."/>
            <person name="Calhoun S."/>
            <person name="Haridas S."/>
            <person name="Kuo A."/>
            <person name="Mondo S."/>
            <person name="Pangilinan J."/>
            <person name="Riley R."/>
            <person name="Labutti K."/>
            <person name="Andreopoulos B."/>
            <person name="Lipzen A."/>
            <person name="Chen C."/>
            <person name="Yanf M."/>
            <person name="Daum C."/>
            <person name="Ng V."/>
            <person name="Clum A."/>
            <person name="Ohm R."/>
            <person name="Martin F."/>
            <person name="Silar P."/>
            <person name="Natvig D."/>
            <person name="Lalanne C."/>
            <person name="Gautier V."/>
            <person name="Ament-Velasquez S.L."/>
            <person name="Kruys A."/>
            <person name="Hutchinson M.I."/>
            <person name="Powell A.J."/>
            <person name="Barry K."/>
            <person name="Miller A.N."/>
            <person name="Grigoriev I.V."/>
            <person name="Debuchy R."/>
            <person name="Gladieux P."/>
            <person name="Thoren M.H."/>
            <person name="Johannesson H."/>
        </authorList>
    </citation>
    <scope>NUCLEOTIDE SEQUENCE</scope>
    <source>
        <strain evidence="14">CBS 103.79</strain>
    </source>
</reference>
<feature type="region of interest" description="Disordered" evidence="11">
    <location>
        <begin position="32"/>
        <end position="51"/>
    </location>
</feature>
<keyword evidence="4 12" id="KW-0812">Transmembrane</keyword>
<comment type="subcellular location">
    <subcellularLocation>
        <location evidence="2">Membrane</location>
        <topology evidence="2">Single-pass membrane protein</topology>
    </subcellularLocation>
</comment>
<dbReference type="AlphaFoldDB" id="A0AAN6MS49"/>
<feature type="region of interest" description="Disordered" evidence="11">
    <location>
        <begin position="831"/>
        <end position="850"/>
    </location>
</feature>
<evidence type="ECO:0000256" key="8">
    <source>
        <dbReference type="ARBA" id="ARBA00022989"/>
    </source>
</evidence>
<evidence type="ECO:0000256" key="4">
    <source>
        <dbReference type="ARBA" id="ARBA00022692"/>
    </source>
</evidence>
<evidence type="ECO:0000256" key="5">
    <source>
        <dbReference type="ARBA" id="ARBA00022723"/>
    </source>
</evidence>
<feature type="compositionally biased region" description="Low complexity" evidence="11">
    <location>
        <begin position="505"/>
        <end position="520"/>
    </location>
</feature>
<dbReference type="SUPFAM" id="SSF57850">
    <property type="entry name" value="RING/U-box"/>
    <property type="match status" value="1"/>
</dbReference>
<dbReference type="PANTHER" id="PTHR47168">
    <property type="entry name" value="RING ZINC FINGER DOMAIN SUPERFAMILY PROTEIN-RELATED"/>
    <property type="match status" value="1"/>
</dbReference>
<protein>
    <recommendedName>
        <fullName evidence="3">RING-type E3 ubiquitin transferase</fullName>
        <ecNumber evidence="3">2.3.2.27</ecNumber>
    </recommendedName>
</protein>
<evidence type="ECO:0000256" key="10">
    <source>
        <dbReference type="PROSITE-ProRule" id="PRU00175"/>
    </source>
</evidence>
<evidence type="ECO:0000313" key="14">
    <source>
        <dbReference type="EMBL" id="KAK3904988.1"/>
    </source>
</evidence>
<dbReference type="Pfam" id="PF13639">
    <property type="entry name" value="zf-RING_2"/>
    <property type="match status" value="1"/>
</dbReference>
<reference evidence="14" key="1">
    <citation type="journal article" date="2023" name="Mol. Phylogenet. Evol.">
        <title>Genome-scale phylogeny and comparative genomics of the fungal order Sordariales.</title>
        <authorList>
            <person name="Hensen N."/>
            <person name="Bonometti L."/>
            <person name="Westerberg I."/>
            <person name="Brannstrom I.O."/>
            <person name="Guillou S."/>
            <person name="Cros-Aarteil S."/>
            <person name="Calhoun S."/>
            <person name="Haridas S."/>
            <person name="Kuo A."/>
            <person name="Mondo S."/>
            <person name="Pangilinan J."/>
            <person name="Riley R."/>
            <person name="LaButti K."/>
            <person name="Andreopoulos B."/>
            <person name="Lipzen A."/>
            <person name="Chen C."/>
            <person name="Yan M."/>
            <person name="Daum C."/>
            <person name="Ng V."/>
            <person name="Clum A."/>
            <person name="Steindorff A."/>
            <person name="Ohm R.A."/>
            <person name="Martin F."/>
            <person name="Silar P."/>
            <person name="Natvig D.O."/>
            <person name="Lalanne C."/>
            <person name="Gautier V."/>
            <person name="Ament-Velasquez S.L."/>
            <person name="Kruys A."/>
            <person name="Hutchinson M.I."/>
            <person name="Powell A.J."/>
            <person name="Barry K."/>
            <person name="Miller A.N."/>
            <person name="Grigoriev I.V."/>
            <person name="Debuchy R."/>
            <person name="Gladieux P."/>
            <person name="Hiltunen Thoren M."/>
            <person name="Johannesson H."/>
        </authorList>
    </citation>
    <scope>NUCLEOTIDE SEQUENCE</scope>
    <source>
        <strain evidence="14">CBS 103.79</strain>
    </source>
</reference>
<keyword evidence="7" id="KW-0862">Zinc</keyword>
<dbReference type="SMART" id="SM00744">
    <property type="entry name" value="RINGv"/>
    <property type="match status" value="1"/>
</dbReference>
<keyword evidence="15" id="KW-1185">Reference proteome</keyword>
<feature type="compositionally biased region" description="Polar residues" evidence="11">
    <location>
        <begin position="198"/>
        <end position="223"/>
    </location>
</feature>
<dbReference type="EC" id="2.3.2.27" evidence="3"/>
<sequence>MRPPRIAILVLFCSASLFLVFRSVGLIGRSHPSAASSSSASSSSRPPEKGQFRSLFSTKPFSLFPPSATISLTDDNSTFFAARPAAFGPRLADSGLSGQLWIGSGFPEDTLEDGEGEGELGCSDIPGWEGARLRLSIKLAEHGPGGSKPGPVAVEAKRLKTGDLEKDAPADREALPKERRYAQPKAAMDGTDDYLHQGLQQTRSPYNGEPTSSGPSHSDIQSMQETAEITGKIALLIRGGCGFLEKVKWAQRRGAIAVIVGDNQKGGPLIQMFARGDVSNVTIPSVFTSRTTAHLLSSLLQPGSFIEDVLGKNGDAALNLQHSAKFRDTRGEKAGAASARHASEAPATRAPVQEKAEPESSARAATKRSWLSRVFHSGESRDDSAERSRPPSSGRLDWTSMDGRGNKERLINSGPGKAAKDGAKGSVNGPEDGFQIGVQDWRDPDLTGSTSPGSQAPAVHDAPDDTTKSGQSGASAKGAGKAASADVNGPKGGSITPGSGEYVPGAAGDSASSSASGSSSDPERGLLSKIFGGDDDEDDESGHASERIEHSSATASAPIPPGPGGNDGHHGLWITITPASGNNPLYDTILVLIISPLVTLTVVYALLILRVKIRMRRWRAPKSVVEQLPVRTYHTVAPSPTQSPRTPSPRSSSPTTPLLQGSPRSRPRSRTTPEPGELLSAVDALRTTAPRSKNSRGPSQWKKYMGRQVDCAVCLEEYVDGVSQVMSLPCGHEFHAECITPWLTTRRRTCPICKSDVVRSLARGSSSGPQYEPFREDSYESNEEEDSFQDRLAVASQIDDIERGPSWSQTSRADFQANRHDVWFSALTGRFGQNSSFSTAGETSGEGSGS</sequence>
<comment type="caution">
    <text evidence="14">The sequence shown here is derived from an EMBL/GenBank/DDBJ whole genome shotgun (WGS) entry which is preliminary data.</text>
</comment>
<dbReference type="Gene3D" id="3.50.30.30">
    <property type="match status" value="1"/>
</dbReference>
<evidence type="ECO:0000256" key="9">
    <source>
        <dbReference type="ARBA" id="ARBA00023136"/>
    </source>
</evidence>
<dbReference type="CDD" id="cd16454">
    <property type="entry name" value="RING-H2_PA-TM-RING"/>
    <property type="match status" value="1"/>
</dbReference>
<evidence type="ECO:0000256" key="11">
    <source>
        <dbReference type="SAM" id="MobiDB-lite"/>
    </source>
</evidence>
<keyword evidence="8 12" id="KW-1133">Transmembrane helix</keyword>
<keyword evidence="5" id="KW-0479">Metal-binding</keyword>
<feature type="region of interest" description="Disordered" evidence="11">
    <location>
        <begin position="158"/>
        <end position="223"/>
    </location>
</feature>
<feature type="compositionally biased region" description="Basic and acidic residues" evidence="11">
    <location>
        <begin position="541"/>
        <end position="550"/>
    </location>
</feature>
<keyword evidence="6 10" id="KW-0863">Zinc-finger</keyword>
<dbReference type="InterPro" id="IPR001841">
    <property type="entry name" value="Znf_RING"/>
</dbReference>
<evidence type="ECO:0000256" key="1">
    <source>
        <dbReference type="ARBA" id="ARBA00000900"/>
    </source>
</evidence>
<dbReference type="InterPro" id="IPR051653">
    <property type="entry name" value="E3_ligase_sorting_rcpt"/>
</dbReference>
<feature type="compositionally biased region" description="Basic and acidic residues" evidence="11">
    <location>
        <begin position="158"/>
        <end position="181"/>
    </location>
</feature>
<feature type="region of interest" description="Disordered" evidence="11">
    <location>
        <begin position="635"/>
        <end position="701"/>
    </location>
</feature>
<feature type="region of interest" description="Disordered" evidence="11">
    <location>
        <begin position="762"/>
        <end position="789"/>
    </location>
</feature>
<organism evidence="14 15">
    <name type="scientific">Staphylotrichum tortipilum</name>
    <dbReference type="NCBI Taxonomy" id="2831512"/>
    <lineage>
        <taxon>Eukaryota</taxon>
        <taxon>Fungi</taxon>
        <taxon>Dikarya</taxon>
        <taxon>Ascomycota</taxon>
        <taxon>Pezizomycotina</taxon>
        <taxon>Sordariomycetes</taxon>
        <taxon>Sordariomycetidae</taxon>
        <taxon>Sordariales</taxon>
        <taxon>Chaetomiaceae</taxon>
        <taxon>Staphylotrichum</taxon>
    </lineage>
</organism>
<dbReference type="GO" id="GO:0008270">
    <property type="term" value="F:zinc ion binding"/>
    <property type="evidence" value="ECO:0007669"/>
    <property type="project" value="UniProtKB-KW"/>
</dbReference>
<dbReference type="SMART" id="SM00184">
    <property type="entry name" value="RING"/>
    <property type="match status" value="1"/>
</dbReference>
<keyword evidence="9 12" id="KW-0472">Membrane</keyword>
<name>A0AAN6MS49_9PEZI</name>
<dbReference type="PROSITE" id="PS50089">
    <property type="entry name" value="ZF_RING_2"/>
    <property type="match status" value="1"/>
</dbReference>
<feature type="compositionally biased region" description="Low complexity" evidence="11">
    <location>
        <begin position="468"/>
        <end position="485"/>
    </location>
</feature>
<feature type="compositionally biased region" description="Low complexity" evidence="11">
    <location>
        <begin position="638"/>
        <end position="677"/>
    </location>
</feature>
<dbReference type="InterPro" id="IPR046450">
    <property type="entry name" value="PA_dom_sf"/>
</dbReference>
<dbReference type="EMBL" id="MU855375">
    <property type="protein sequence ID" value="KAK3904988.1"/>
    <property type="molecule type" value="Genomic_DNA"/>
</dbReference>